<feature type="domain" description="Polymerase basic protein 2 cap-binding" evidence="1">
    <location>
        <begin position="322"/>
        <end position="434"/>
    </location>
</feature>
<evidence type="ECO:0000259" key="1">
    <source>
        <dbReference type="Pfam" id="PF21490"/>
    </source>
</evidence>
<dbReference type="Pfam" id="PF21490">
    <property type="entry name" value="PB2_cap-binding"/>
    <property type="match status" value="1"/>
</dbReference>
<name>A0A1L3KKI3_9VIRU</name>
<reference evidence="2" key="1">
    <citation type="journal article" date="2016" name="Nature">
        <title>Redefining the invertebrate RNA virosphere.</title>
        <authorList>
            <person name="Shi M."/>
            <person name="Lin X.D."/>
            <person name="Tian J.H."/>
            <person name="Chen L.J."/>
            <person name="Chen X."/>
            <person name="Li C.X."/>
            <person name="Qin X.C."/>
            <person name="Li J."/>
            <person name="Cao J.P."/>
            <person name="Eden J.S."/>
            <person name="Buchmann J."/>
            <person name="Wang W."/>
            <person name="Xu J."/>
            <person name="Holmes E.C."/>
            <person name="Zhang Y.Z."/>
        </authorList>
    </citation>
    <scope>NUCLEOTIDE SEQUENCE</scope>
    <source>
        <strain evidence="2">ZCM21154</strain>
    </source>
</reference>
<organism evidence="2">
    <name type="scientific">Hubei orthoptera virus 6</name>
    <dbReference type="NCBI Taxonomy" id="1923014"/>
    <lineage>
        <taxon>Viruses</taxon>
        <taxon>Riboviria</taxon>
    </lineage>
</organism>
<evidence type="ECO:0000313" key="2">
    <source>
        <dbReference type="EMBL" id="APG77907.1"/>
    </source>
</evidence>
<protein>
    <submittedName>
        <fullName evidence="2">Polymerase PB2</fullName>
    </submittedName>
</protein>
<accession>A0A1L3KKI3</accession>
<dbReference type="EMBL" id="KX883885">
    <property type="protein sequence ID" value="APG77907.1"/>
    <property type="molecule type" value="Genomic_RNA"/>
</dbReference>
<sequence>MNEEETILYLIKLYQNAGRSMNLNDIQMCEYDTIKRYTSSKKDSEPQMRIHSNMCKRFGVIMKSDSRIPKMDKETKLKGGAEIDKKGVVTCSPMAVDYWSAKGEMGDAKVVNSLLQIEEEKVRSFFSTSITAPSFYPTYSVRRAVTFDTALKGVPQCKKKALVLSSILPDFCPPEYQIPEDDDDLRKLNCMIGPLKGVRTLTNITHFAQQLLQSKTKWVPSIVSVNPETAELLYFSLSPFYHCSISIGNNTETLAVERLCHDLIVDSLRMENPKASVSMKIDGLRISHMPISEWIHNVKSSKPYTTIIKALCNAPISMETVICETSFSILSSEASPVSKMTQIDITGNAFFNWTYWEGKETVYFENSKFRGIFNKKDREVIEVRTIPISDDPAFWDTLVAIMYYSRSLITGFDKPLPYPKLGKEYPKEIFRYHKLNKDEIRNLLGMSYSGCINKDGFFVESSEYLGRIKLLKTKVQGYHFQTLTGIEVTQDLEVTAKKVVSTSSGQVEKRVTIIDPACLDEVKYSIYPMGIRSCDYLTLGLSSTPMLKCRESMITLARDPRRMADIISRGDWENRLIINTTYINPYSRFWAEARKRLSDSLHILQTHPRFHDIARALYLITFTKKSSTNQSGAIPMTYKSDRTNSIVQMLAKTGYIRISKMGLHIDNKKVISSDTGIPSNKRFCVTKMSSEKPNLIQVGNLEEMQEKGITTATMERKGRWYTYESRKRVHPDQDDVEKAIKESKVAKMAEDLYSLMG</sequence>
<proteinExistence type="predicted"/>
<dbReference type="InterPro" id="IPR048837">
    <property type="entry name" value="PB2_cap-bd"/>
</dbReference>